<dbReference type="InterPro" id="IPR003607">
    <property type="entry name" value="HD/PDEase_dom"/>
</dbReference>
<evidence type="ECO:0000259" key="3">
    <source>
        <dbReference type="PROSITE" id="PS51832"/>
    </source>
</evidence>
<protein>
    <submittedName>
        <fullName evidence="4">Putative domain HDIG-containing protein</fullName>
    </submittedName>
</protein>
<accession>M1NIH8</accession>
<keyword evidence="1" id="KW-1133">Transmembrane helix</keyword>
<dbReference type="PROSITE" id="PS51831">
    <property type="entry name" value="HD"/>
    <property type="match status" value="1"/>
</dbReference>
<dbReference type="InterPro" id="IPR006675">
    <property type="entry name" value="HDIG_dom"/>
</dbReference>
<organism evidence="4 5">
    <name type="scientific">Desulfocapsa sulfexigens (strain DSM 10523 / SB164P1)</name>
    <dbReference type="NCBI Taxonomy" id="1167006"/>
    <lineage>
        <taxon>Bacteria</taxon>
        <taxon>Pseudomonadati</taxon>
        <taxon>Thermodesulfobacteriota</taxon>
        <taxon>Desulfobulbia</taxon>
        <taxon>Desulfobulbales</taxon>
        <taxon>Desulfocapsaceae</taxon>
        <taxon>Desulfocapsa</taxon>
    </lineage>
</organism>
<feature type="domain" description="HD-GYP" evidence="3">
    <location>
        <begin position="141"/>
        <end position="337"/>
    </location>
</feature>
<dbReference type="AlphaFoldDB" id="M1NIH8"/>
<dbReference type="SMART" id="SM00471">
    <property type="entry name" value="HDc"/>
    <property type="match status" value="1"/>
</dbReference>
<feature type="transmembrane region" description="Helical" evidence="1">
    <location>
        <begin position="73"/>
        <end position="94"/>
    </location>
</feature>
<dbReference type="SUPFAM" id="SSF109604">
    <property type="entry name" value="HD-domain/PDEase-like"/>
    <property type="match status" value="1"/>
</dbReference>
<dbReference type="HOGENOM" id="CLU_538324_0_0_7"/>
<dbReference type="KEGG" id="dsf:UWK_02843"/>
<feature type="transmembrane region" description="Helical" evidence="1">
    <location>
        <begin position="12"/>
        <end position="33"/>
    </location>
</feature>
<dbReference type="Pfam" id="PF13487">
    <property type="entry name" value="HD_5"/>
    <property type="match status" value="1"/>
</dbReference>
<keyword evidence="5" id="KW-1185">Reference proteome</keyword>
<dbReference type="InterPro" id="IPR037522">
    <property type="entry name" value="HD_GYP_dom"/>
</dbReference>
<dbReference type="Gene3D" id="1.10.3210.10">
    <property type="entry name" value="Hypothetical protein af1432"/>
    <property type="match status" value="1"/>
</dbReference>
<reference evidence="5" key="1">
    <citation type="journal article" date="2013" name="Stand. Genomic Sci.">
        <title>Complete genome sequence of Desulfocapsa sulfexigens, a marine deltaproteobacterium specialized in disproportionating inorganic sulfur compounds.</title>
        <authorList>
            <person name="Finster K.W."/>
            <person name="Kjeldsen K.U."/>
            <person name="Kube M."/>
            <person name="Reinhardt R."/>
            <person name="Mussmann M."/>
            <person name="Amann R."/>
            <person name="Schreiber L."/>
        </authorList>
    </citation>
    <scope>NUCLEOTIDE SEQUENCE [LARGE SCALE GENOMIC DNA]</scope>
    <source>
        <strain evidence="5">DSM 10523 / SB164P1</strain>
    </source>
</reference>
<dbReference type="Proteomes" id="UP000011721">
    <property type="component" value="Chromosome"/>
</dbReference>
<dbReference type="NCBIfam" id="TIGR00277">
    <property type="entry name" value="HDIG"/>
    <property type="match status" value="1"/>
</dbReference>
<dbReference type="EMBL" id="CP003985">
    <property type="protein sequence ID" value="AGF79374.1"/>
    <property type="molecule type" value="Genomic_DNA"/>
</dbReference>
<evidence type="ECO:0000313" key="5">
    <source>
        <dbReference type="Proteomes" id="UP000011721"/>
    </source>
</evidence>
<sequence length="506" mass="57779">MFETISTPKFISFLLIAAGASLLFVAIITGMRLKRKLPLSLQYKWLLLIWLMAFFFCGHLFFAWLLWHDFAFPHILIAASIFFGGTFALFLIALTRASARAFWESKTKLKEASATLKIKNSMLDREITAHSKTEAELERSNTLFLKDLFEMMVEVLANRDQYTFDHAIHVAALSKIVGEEIGLDKEELEILELGCLVHDIGKTAIPDDILLKPDRFDFQDRKIMDYHPLIGAKLISRHIQDDRITDIILKHHERLDGSGYPFGLKGPEIGLLPRIVGVADTYDALVSLRPYKTPFSHKKAMAVLKDEAKSGKLDSNVVKVFGKVIKSHKQSLATHPITAGFMKDIELFRSRAYFREPLSDFYNYRYLLSLDDARLLAKEYLAYDLILIRFPDFNSLQVDIGYAVADQVADELGHNLLEIITTISRTRKYYDGSVMLFKKGLDYLVYSECEEPYNHEELLENVTGILDQAETDWHLVYTISSHQFTPGTPIVQAICRLFSETVSQKS</sequence>
<dbReference type="PANTHER" id="PTHR43155:SF2">
    <property type="entry name" value="CYCLIC DI-GMP PHOSPHODIESTERASE PA4108"/>
    <property type="match status" value="1"/>
</dbReference>
<proteinExistence type="predicted"/>
<dbReference type="PANTHER" id="PTHR43155">
    <property type="entry name" value="CYCLIC DI-GMP PHOSPHODIESTERASE PA4108-RELATED"/>
    <property type="match status" value="1"/>
</dbReference>
<evidence type="ECO:0000259" key="2">
    <source>
        <dbReference type="PROSITE" id="PS51831"/>
    </source>
</evidence>
<name>M1NIH8_DESSD</name>
<dbReference type="InterPro" id="IPR006674">
    <property type="entry name" value="HD_domain"/>
</dbReference>
<dbReference type="OrthoDB" id="9764337at2"/>
<dbReference type="RefSeq" id="WP_015405060.1">
    <property type="nucleotide sequence ID" value="NC_020304.1"/>
</dbReference>
<evidence type="ECO:0000256" key="1">
    <source>
        <dbReference type="SAM" id="Phobius"/>
    </source>
</evidence>
<feature type="domain" description="HD" evidence="2">
    <location>
        <begin position="163"/>
        <end position="285"/>
    </location>
</feature>
<dbReference type="STRING" id="1167006.UWK_02843"/>
<feature type="transmembrane region" description="Helical" evidence="1">
    <location>
        <begin position="45"/>
        <end position="67"/>
    </location>
</feature>
<gene>
    <name evidence="4" type="ordered locus">UWK_02843</name>
</gene>
<dbReference type="eggNOG" id="COG2206">
    <property type="taxonomic scope" value="Bacteria"/>
</dbReference>
<dbReference type="CDD" id="cd00077">
    <property type="entry name" value="HDc"/>
    <property type="match status" value="1"/>
</dbReference>
<keyword evidence="1" id="KW-0472">Membrane</keyword>
<dbReference type="PROSITE" id="PS51832">
    <property type="entry name" value="HD_GYP"/>
    <property type="match status" value="1"/>
</dbReference>
<keyword evidence="1" id="KW-0812">Transmembrane</keyword>
<evidence type="ECO:0000313" key="4">
    <source>
        <dbReference type="EMBL" id="AGF79374.1"/>
    </source>
</evidence>